<dbReference type="InterPro" id="IPR019734">
    <property type="entry name" value="TPR_rpt"/>
</dbReference>
<evidence type="ECO:0000313" key="4">
    <source>
        <dbReference type="Proteomes" id="UP000501802"/>
    </source>
</evidence>
<dbReference type="KEGG" id="spib:G8759_29150"/>
<dbReference type="Gene3D" id="1.25.40.10">
    <property type="entry name" value="Tetratricopeptide repeat domain"/>
    <property type="match status" value="2"/>
</dbReference>
<dbReference type="PROSITE" id="PS50005">
    <property type="entry name" value="TPR"/>
    <property type="match status" value="2"/>
</dbReference>
<dbReference type="Proteomes" id="UP000501802">
    <property type="component" value="Chromosome"/>
</dbReference>
<accession>A0A6G9AVC3</accession>
<evidence type="ECO:0000256" key="2">
    <source>
        <dbReference type="SAM" id="SignalP"/>
    </source>
</evidence>
<name>A0A6G9AVC3_9BACT</name>
<keyword evidence="1" id="KW-0802">TPR repeat</keyword>
<dbReference type="EMBL" id="CP050063">
    <property type="protein sequence ID" value="QIP16422.1"/>
    <property type="molecule type" value="Genomic_DNA"/>
</dbReference>
<dbReference type="Pfam" id="PF13181">
    <property type="entry name" value="TPR_8"/>
    <property type="match status" value="2"/>
</dbReference>
<dbReference type="SUPFAM" id="SSF48452">
    <property type="entry name" value="TPR-like"/>
    <property type="match status" value="1"/>
</dbReference>
<keyword evidence="2" id="KW-0732">Signal</keyword>
<dbReference type="SMART" id="SM00028">
    <property type="entry name" value="TPR"/>
    <property type="match status" value="3"/>
</dbReference>
<protein>
    <submittedName>
        <fullName evidence="3">Tetratricopeptide repeat protein</fullName>
    </submittedName>
</protein>
<gene>
    <name evidence="3" type="ORF">G8759_29150</name>
</gene>
<feature type="repeat" description="TPR" evidence="1">
    <location>
        <begin position="450"/>
        <end position="483"/>
    </location>
</feature>
<evidence type="ECO:0000256" key="1">
    <source>
        <dbReference type="PROSITE-ProRule" id="PRU00339"/>
    </source>
</evidence>
<organism evidence="3 4">
    <name type="scientific">Spirosoma aureum</name>
    <dbReference type="NCBI Taxonomy" id="2692134"/>
    <lineage>
        <taxon>Bacteria</taxon>
        <taxon>Pseudomonadati</taxon>
        <taxon>Bacteroidota</taxon>
        <taxon>Cytophagia</taxon>
        <taxon>Cytophagales</taxon>
        <taxon>Cytophagaceae</taxon>
        <taxon>Spirosoma</taxon>
    </lineage>
</organism>
<dbReference type="AlphaFoldDB" id="A0A6G9AVC3"/>
<reference evidence="3 4" key="1">
    <citation type="submission" date="2020-03" db="EMBL/GenBank/DDBJ databases">
        <authorList>
            <person name="Kim M.K."/>
        </authorList>
    </citation>
    <scope>NUCLEOTIDE SEQUENCE [LARGE SCALE GENOMIC DNA]</scope>
    <source>
        <strain evidence="3 4">BT328</strain>
    </source>
</reference>
<feature type="repeat" description="TPR" evidence="1">
    <location>
        <begin position="406"/>
        <end position="439"/>
    </location>
</feature>
<feature type="signal peptide" evidence="2">
    <location>
        <begin position="1"/>
        <end position="24"/>
    </location>
</feature>
<dbReference type="InterPro" id="IPR011990">
    <property type="entry name" value="TPR-like_helical_dom_sf"/>
</dbReference>
<dbReference type="PROSITE" id="PS51257">
    <property type="entry name" value="PROKAR_LIPOPROTEIN"/>
    <property type="match status" value="1"/>
</dbReference>
<evidence type="ECO:0000313" key="3">
    <source>
        <dbReference type="EMBL" id="QIP16422.1"/>
    </source>
</evidence>
<feature type="chain" id="PRO_5026067660" evidence="2">
    <location>
        <begin position="25"/>
        <end position="503"/>
    </location>
</feature>
<keyword evidence="4" id="KW-1185">Reference proteome</keyword>
<proteinExistence type="predicted"/>
<sequence>MLMIVRPISVLTAALFLVSCCVHAQDFVWTPGLQRAYTDLQKLKLQSARQALVKESSQNGVRIFLDDYADMLTLVTSDDDRAYADMSDREDERLDALNALDENSPWQRVIQAEVRLHWAFVKLKFGKELSASWDVIRAYKLLAANQKKFPHFLPTYKSLGTLHIMIGSVPDNYVWVANLLGLHGNVQQGQQELQQAEQDPTFRLEAQLISLMVKAYVLKFSEADGKDLQRLVSDNQDNLLLHFFGATIEQKNGHSEQALTYLLTRPTGSAYPSMPVIENILGDIYLQKGQNSTAINHFQQFLTTYKGQNFLKDSYYKLFLCHWLANSPDSKARLFLQKLITVGRTTVESDKAAQKFAEAFLKRGGSPNQKVLMRARLASDGGFTDSALAYLRPFSEASFSLTVEKAEYNYRLGRIYQRRNDADAALPYLNRALVLSESRDDSREQSSFGATAALQLGYIYQLKGDRIRARSFFQKALSFKHHEYKNSVDNKARAALSQLSQNT</sequence>